<proteinExistence type="predicted"/>
<reference evidence="1" key="1">
    <citation type="submission" date="2022-01" db="EMBL/GenBank/DDBJ databases">
        <authorList>
            <person name="King R."/>
        </authorList>
    </citation>
    <scope>NUCLEOTIDE SEQUENCE</scope>
</reference>
<sequence length="30" mass="3421">MPLRLLSAHFLGVSRMIKRNCAGFFDTNPK</sequence>
<dbReference type="Proteomes" id="UP001153620">
    <property type="component" value="Chromosome 2"/>
</dbReference>
<dbReference type="EMBL" id="OU895878">
    <property type="protein sequence ID" value="CAG9803366.1"/>
    <property type="molecule type" value="Genomic_DNA"/>
</dbReference>
<keyword evidence="2" id="KW-1185">Reference proteome</keyword>
<name>A0A9N9RR81_9DIPT</name>
<accession>A0A9N9RR81</accession>
<organism evidence="1 2">
    <name type="scientific">Chironomus riparius</name>
    <dbReference type="NCBI Taxonomy" id="315576"/>
    <lineage>
        <taxon>Eukaryota</taxon>
        <taxon>Metazoa</taxon>
        <taxon>Ecdysozoa</taxon>
        <taxon>Arthropoda</taxon>
        <taxon>Hexapoda</taxon>
        <taxon>Insecta</taxon>
        <taxon>Pterygota</taxon>
        <taxon>Neoptera</taxon>
        <taxon>Endopterygota</taxon>
        <taxon>Diptera</taxon>
        <taxon>Nematocera</taxon>
        <taxon>Chironomoidea</taxon>
        <taxon>Chironomidae</taxon>
        <taxon>Chironominae</taxon>
        <taxon>Chironomus</taxon>
    </lineage>
</organism>
<protein>
    <submittedName>
        <fullName evidence="1">Uncharacterized protein</fullName>
    </submittedName>
</protein>
<evidence type="ECO:0000313" key="2">
    <source>
        <dbReference type="Proteomes" id="UP001153620"/>
    </source>
</evidence>
<dbReference type="AlphaFoldDB" id="A0A9N9RR81"/>
<evidence type="ECO:0000313" key="1">
    <source>
        <dbReference type="EMBL" id="CAG9803366.1"/>
    </source>
</evidence>
<gene>
    <name evidence="1" type="ORF">CHIRRI_LOCUS6266</name>
</gene>
<reference evidence="1" key="2">
    <citation type="submission" date="2022-10" db="EMBL/GenBank/DDBJ databases">
        <authorList>
            <consortium name="ENA_rothamsted_submissions"/>
            <consortium name="culmorum"/>
            <person name="King R."/>
        </authorList>
    </citation>
    <scope>NUCLEOTIDE SEQUENCE</scope>
</reference>